<organism evidence="11 12">
    <name type="scientific">Podila minutissima</name>
    <dbReference type="NCBI Taxonomy" id="64525"/>
    <lineage>
        <taxon>Eukaryota</taxon>
        <taxon>Fungi</taxon>
        <taxon>Fungi incertae sedis</taxon>
        <taxon>Mucoromycota</taxon>
        <taxon>Mortierellomycotina</taxon>
        <taxon>Mortierellomycetes</taxon>
        <taxon>Mortierellales</taxon>
        <taxon>Mortierellaceae</taxon>
        <taxon>Podila</taxon>
    </lineage>
</organism>
<evidence type="ECO:0000256" key="7">
    <source>
        <dbReference type="ARBA" id="ARBA00023175"/>
    </source>
</evidence>
<evidence type="ECO:0000256" key="1">
    <source>
        <dbReference type="ARBA" id="ARBA00004245"/>
    </source>
</evidence>
<evidence type="ECO:0000256" key="2">
    <source>
        <dbReference type="ARBA" id="ARBA00022490"/>
    </source>
</evidence>
<evidence type="ECO:0000313" key="11">
    <source>
        <dbReference type="EMBL" id="KAF9313045.1"/>
    </source>
</evidence>
<feature type="coiled-coil region" evidence="9">
    <location>
        <begin position="33"/>
        <end position="150"/>
    </location>
</feature>
<keyword evidence="3" id="KW-0493">Microtubule</keyword>
<feature type="compositionally biased region" description="Polar residues" evidence="10">
    <location>
        <begin position="167"/>
        <end position="185"/>
    </location>
</feature>
<evidence type="ECO:0000256" key="6">
    <source>
        <dbReference type="ARBA" id="ARBA00023054"/>
    </source>
</evidence>
<name>A0A9P5VFQ1_9FUNG</name>
<feature type="region of interest" description="Disordered" evidence="10">
    <location>
        <begin position="161"/>
        <end position="204"/>
    </location>
</feature>
<evidence type="ECO:0000313" key="12">
    <source>
        <dbReference type="Proteomes" id="UP000696485"/>
    </source>
</evidence>
<keyword evidence="4" id="KW-0547">Nucleotide-binding</keyword>
<dbReference type="AlphaFoldDB" id="A0A9P5VFQ1"/>
<accession>A0A9P5VFQ1</accession>
<evidence type="ECO:0000256" key="9">
    <source>
        <dbReference type="SAM" id="Coils"/>
    </source>
</evidence>
<dbReference type="CDD" id="cd23649">
    <property type="entry name" value="Khc_CBD_cc"/>
    <property type="match status" value="1"/>
</dbReference>
<keyword evidence="2" id="KW-0963">Cytoplasm</keyword>
<reference evidence="11" key="1">
    <citation type="journal article" date="2020" name="Fungal Divers.">
        <title>Resolving the Mortierellaceae phylogeny through synthesis of multi-gene phylogenetics and phylogenomics.</title>
        <authorList>
            <person name="Vandepol N."/>
            <person name="Liber J."/>
            <person name="Desiro A."/>
            <person name="Na H."/>
            <person name="Kennedy M."/>
            <person name="Barry K."/>
            <person name="Grigoriev I.V."/>
            <person name="Miller A.N."/>
            <person name="O'Donnell K."/>
            <person name="Stajich J.E."/>
            <person name="Bonito G."/>
        </authorList>
    </citation>
    <scope>NUCLEOTIDE SEQUENCE</scope>
    <source>
        <strain evidence="11">NVP1</strain>
    </source>
</reference>
<keyword evidence="5" id="KW-0067">ATP-binding</keyword>
<keyword evidence="6 9" id="KW-0175">Coiled coil</keyword>
<evidence type="ECO:0000256" key="10">
    <source>
        <dbReference type="SAM" id="MobiDB-lite"/>
    </source>
</evidence>
<evidence type="ECO:0000256" key="5">
    <source>
        <dbReference type="ARBA" id="ARBA00022840"/>
    </source>
</evidence>
<dbReference type="Proteomes" id="UP000696485">
    <property type="component" value="Unassembled WGS sequence"/>
</dbReference>
<gene>
    <name evidence="11" type="ORF">BG006_004233</name>
</gene>
<sequence length="204" mass="23507">MERIRRTMSQQLADFDVMKRALMRDLQNRCEKIVELEMTLDDTREQYNTVLRNSNNKAQQKKMAFLERNLEQLTLVQKQLVEQNSVLKKEISISDRKLVARNERIQSLESLLQDAQEKLTSQNHKFETQLQAVRERLEQARSQKSAANAMNLNFGRIAKPLRGGATTADNGNTPMDENYSPSSPTKPGLVDRRTSWLGGWSNRA</sequence>
<protein>
    <submittedName>
        <fullName evidence="11">Uncharacterized protein</fullName>
    </submittedName>
</protein>
<dbReference type="EMBL" id="JAAAUY010002337">
    <property type="protein sequence ID" value="KAF9313045.1"/>
    <property type="molecule type" value="Genomic_DNA"/>
</dbReference>
<proteinExistence type="predicted"/>
<evidence type="ECO:0000256" key="8">
    <source>
        <dbReference type="ARBA" id="ARBA00023212"/>
    </source>
</evidence>
<keyword evidence="7" id="KW-0505">Motor protein</keyword>
<keyword evidence="12" id="KW-1185">Reference proteome</keyword>
<evidence type="ECO:0000256" key="4">
    <source>
        <dbReference type="ARBA" id="ARBA00022741"/>
    </source>
</evidence>
<keyword evidence="8" id="KW-0206">Cytoskeleton</keyword>
<dbReference type="InterPro" id="IPR059182">
    <property type="entry name" value="Khc_C"/>
</dbReference>
<comment type="caution">
    <text evidence="11">The sequence shown here is derived from an EMBL/GenBank/DDBJ whole genome shotgun (WGS) entry which is preliminary data.</text>
</comment>
<comment type="subcellular location">
    <subcellularLocation>
        <location evidence="1">Cytoplasm</location>
        <location evidence="1">Cytoskeleton</location>
    </subcellularLocation>
</comment>
<evidence type="ECO:0000256" key="3">
    <source>
        <dbReference type="ARBA" id="ARBA00022701"/>
    </source>
</evidence>